<comment type="caution">
    <text evidence="2">The sequence shown here is derived from an EMBL/GenBank/DDBJ whole genome shotgun (WGS) entry which is preliminary data.</text>
</comment>
<evidence type="ECO:0000313" key="2">
    <source>
        <dbReference type="EMBL" id="MFC1799463.1"/>
    </source>
</evidence>
<dbReference type="Proteomes" id="UP001594288">
    <property type="component" value="Unassembled WGS sequence"/>
</dbReference>
<keyword evidence="1" id="KW-1133">Transmembrane helix</keyword>
<reference evidence="2 3" key="1">
    <citation type="submission" date="2024-09" db="EMBL/GenBank/DDBJ databases">
        <authorList>
            <person name="D'Angelo T."/>
        </authorList>
    </citation>
    <scope>NUCLEOTIDE SEQUENCE [LARGE SCALE GENOMIC DNA]</scope>
    <source>
        <strain evidence="2">SAG AM-311-F02</strain>
    </source>
</reference>
<evidence type="ECO:0000313" key="3">
    <source>
        <dbReference type="Proteomes" id="UP001594288"/>
    </source>
</evidence>
<accession>A0ABV6YN22</accession>
<sequence length="59" mass="6417">MLRLVEIVLGMALMYFGIEKLCHADQVRSVIYGVIAIVGLIVTVHGLLVYLVPGFFGPA</sequence>
<dbReference type="EMBL" id="JBHPEI010000007">
    <property type="protein sequence ID" value="MFC1799463.1"/>
    <property type="molecule type" value="Genomic_DNA"/>
</dbReference>
<keyword evidence="3" id="KW-1185">Reference proteome</keyword>
<organism evidence="2 3">
    <name type="scientific">Eiseniibacteriota bacterium</name>
    <dbReference type="NCBI Taxonomy" id="2212470"/>
    <lineage>
        <taxon>Bacteria</taxon>
        <taxon>Candidatus Eiseniibacteriota</taxon>
    </lineage>
</organism>
<evidence type="ECO:0000256" key="1">
    <source>
        <dbReference type="SAM" id="Phobius"/>
    </source>
</evidence>
<feature type="transmembrane region" description="Helical" evidence="1">
    <location>
        <begin position="30"/>
        <end position="52"/>
    </location>
</feature>
<gene>
    <name evidence="2" type="ORF">ACFL2Z_00925</name>
</gene>
<keyword evidence="1" id="KW-0472">Membrane</keyword>
<proteinExistence type="predicted"/>
<protein>
    <submittedName>
        <fullName evidence="2">Uncharacterized protein</fullName>
    </submittedName>
</protein>
<name>A0ABV6YN22_UNCEI</name>
<keyword evidence="1" id="KW-0812">Transmembrane</keyword>